<proteinExistence type="predicted"/>
<dbReference type="InterPro" id="IPR032466">
    <property type="entry name" value="Metal_Hydrolase"/>
</dbReference>
<feature type="domain" description="Amidohydrolase-related" evidence="1">
    <location>
        <begin position="227"/>
        <end position="384"/>
    </location>
</feature>
<dbReference type="InterPro" id="IPR006680">
    <property type="entry name" value="Amidohydro-rel"/>
</dbReference>
<name>A0A923RN44_9FIRM</name>
<dbReference type="Proteomes" id="UP000649345">
    <property type="component" value="Unassembled WGS sequence"/>
</dbReference>
<dbReference type="RefSeq" id="WP_186873934.1">
    <property type="nucleotide sequence ID" value="NZ_JACOOR010000009.1"/>
</dbReference>
<protein>
    <submittedName>
        <fullName evidence="2">Amidohydrolase family protein</fullName>
    </submittedName>
</protein>
<organism evidence="2 3">
    <name type="scientific">Anaerosacchariphilus hominis</name>
    <dbReference type="NCBI Taxonomy" id="2763017"/>
    <lineage>
        <taxon>Bacteria</taxon>
        <taxon>Bacillati</taxon>
        <taxon>Bacillota</taxon>
        <taxon>Clostridia</taxon>
        <taxon>Lachnospirales</taxon>
        <taxon>Lachnospiraceae</taxon>
        <taxon>Anaerosacchariphilus</taxon>
    </lineage>
</organism>
<dbReference type="GO" id="GO:0016787">
    <property type="term" value="F:hydrolase activity"/>
    <property type="evidence" value="ECO:0007669"/>
    <property type="project" value="InterPro"/>
</dbReference>
<dbReference type="Gene3D" id="3.20.20.140">
    <property type="entry name" value="Metal-dependent hydrolases"/>
    <property type="match status" value="1"/>
</dbReference>
<sequence length="389" mass="44923">MKLDLTNYPVTDNHCHPFPAGREAKEFERNFCIGLYPVPSEDMRNTLYYHMMLGELKRLYGMETDTPDSEVIRYRNQFIREDRSGYMQKLWKDAGYRKFLVDFGYPIGQKHDRSKYLRPEEIQGMYEDCEGVEIHSINRVEWVANELMEEGTPFSEFTDLLIQRTKKMVEREHLTALKSVIAYYTGLEVKILPEARVKAGYERFLTDPTDGEAEKIVRDYTFLVGCQICHELDIPLQIHTGLGDSPDCNLIKGNPFLLYDAMNLPEIRETKLMLIHGAYPYLEELGMILNHYENVYADISSFCPYASIAAEDKLLKLFELAPLNKVCFGTDGAGIPEHSWFGAVYMKKALGWALDSLVDRGYISLSFAEQSAENILYRNVDRIYKLGKV</sequence>
<evidence type="ECO:0000259" key="1">
    <source>
        <dbReference type="Pfam" id="PF04909"/>
    </source>
</evidence>
<dbReference type="PANTHER" id="PTHR43383">
    <property type="entry name" value="NODULIN 6"/>
    <property type="match status" value="1"/>
</dbReference>
<comment type="caution">
    <text evidence="2">The sequence shown here is derived from an EMBL/GenBank/DDBJ whole genome shotgun (WGS) entry which is preliminary data.</text>
</comment>
<dbReference type="EMBL" id="JACOOR010000009">
    <property type="protein sequence ID" value="MBC5660997.1"/>
    <property type="molecule type" value="Genomic_DNA"/>
</dbReference>
<accession>A0A923RN44</accession>
<keyword evidence="3" id="KW-1185">Reference proteome</keyword>
<evidence type="ECO:0000313" key="3">
    <source>
        <dbReference type="Proteomes" id="UP000649345"/>
    </source>
</evidence>
<dbReference type="SUPFAM" id="SSF51556">
    <property type="entry name" value="Metallo-dependent hydrolases"/>
    <property type="match status" value="1"/>
</dbReference>
<gene>
    <name evidence="2" type="ORF">H8S44_14640</name>
</gene>
<dbReference type="Pfam" id="PF04909">
    <property type="entry name" value="Amidohydro_2"/>
    <property type="match status" value="1"/>
</dbReference>
<dbReference type="AlphaFoldDB" id="A0A923RN44"/>
<evidence type="ECO:0000313" key="2">
    <source>
        <dbReference type="EMBL" id="MBC5660997.1"/>
    </source>
</evidence>
<dbReference type="PANTHER" id="PTHR43383:SF2">
    <property type="entry name" value="AMIDOHYDROLASE 2 FAMILY PROTEIN"/>
    <property type="match status" value="1"/>
</dbReference>
<reference evidence="2" key="1">
    <citation type="submission" date="2020-08" db="EMBL/GenBank/DDBJ databases">
        <title>Genome public.</title>
        <authorList>
            <person name="Liu C."/>
            <person name="Sun Q."/>
        </authorList>
    </citation>
    <scope>NUCLEOTIDE SEQUENCE</scope>
    <source>
        <strain evidence="2">NSJ-68</strain>
    </source>
</reference>